<sequence length="78" mass="8108">MAVCTPAPLEADVGDVRRRRLQRDAGYFSGSAEASREAPEQSHPDPGEVLGISLSTPPVSGCGGDYLNEATPQGRGVP</sequence>
<comment type="caution">
    <text evidence="2">The sequence shown here is derived from an EMBL/GenBank/DDBJ whole genome shotgun (WGS) entry which is preliminary data.</text>
</comment>
<proteinExistence type="predicted"/>
<accession>A0A4Z2GV49</accession>
<gene>
    <name evidence="2" type="ORF">EYF80_033281</name>
</gene>
<evidence type="ECO:0000313" key="3">
    <source>
        <dbReference type="Proteomes" id="UP000314294"/>
    </source>
</evidence>
<evidence type="ECO:0000313" key="2">
    <source>
        <dbReference type="EMBL" id="TNN56484.1"/>
    </source>
</evidence>
<dbReference type="Proteomes" id="UP000314294">
    <property type="component" value="Unassembled WGS sequence"/>
</dbReference>
<keyword evidence="3" id="KW-1185">Reference proteome</keyword>
<protein>
    <submittedName>
        <fullName evidence="2">Uncharacterized protein</fullName>
    </submittedName>
</protein>
<evidence type="ECO:0000256" key="1">
    <source>
        <dbReference type="SAM" id="MobiDB-lite"/>
    </source>
</evidence>
<organism evidence="2 3">
    <name type="scientific">Liparis tanakae</name>
    <name type="common">Tanaka's snailfish</name>
    <dbReference type="NCBI Taxonomy" id="230148"/>
    <lineage>
        <taxon>Eukaryota</taxon>
        <taxon>Metazoa</taxon>
        <taxon>Chordata</taxon>
        <taxon>Craniata</taxon>
        <taxon>Vertebrata</taxon>
        <taxon>Euteleostomi</taxon>
        <taxon>Actinopterygii</taxon>
        <taxon>Neopterygii</taxon>
        <taxon>Teleostei</taxon>
        <taxon>Neoteleostei</taxon>
        <taxon>Acanthomorphata</taxon>
        <taxon>Eupercaria</taxon>
        <taxon>Perciformes</taxon>
        <taxon>Cottioidei</taxon>
        <taxon>Cottales</taxon>
        <taxon>Liparidae</taxon>
        <taxon>Liparis</taxon>
    </lineage>
</organism>
<name>A0A4Z2GV49_9TELE</name>
<dbReference type="EMBL" id="SRLO01000427">
    <property type="protein sequence ID" value="TNN56484.1"/>
    <property type="molecule type" value="Genomic_DNA"/>
</dbReference>
<feature type="compositionally biased region" description="Basic and acidic residues" evidence="1">
    <location>
        <begin position="34"/>
        <end position="46"/>
    </location>
</feature>
<reference evidence="2 3" key="1">
    <citation type="submission" date="2019-03" db="EMBL/GenBank/DDBJ databases">
        <title>First draft genome of Liparis tanakae, snailfish: a comprehensive survey of snailfish specific genes.</title>
        <authorList>
            <person name="Kim W."/>
            <person name="Song I."/>
            <person name="Jeong J.-H."/>
            <person name="Kim D."/>
            <person name="Kim S."/>
            <person name="Ryu S."/>
            <person name="Song J.Y."/>
            <person name="Lee S.K."/>
        </authorList>
    </citation>
    <scope>NUCLEOTIDE SEQUENCE [LARGE SCALE GENOMIC DNA]</scope>
    <source>
        <tissue evidence="2">Muscle</tissue>
    </source>
</reference>
<feature type="region of interest" description="Disordered" evidence="1">
    <location>
        <begin position="24"/>
        <end position="78"/>
    </location>
</feature>
<dbReference type="AlphaFoldDB" id="A0A4Z2GV49"/>